<sequence length="84" mass="9759">MLVRGQGLGMSFTCLKSMISHTETNAEVVEHQVKQDYQRNWQVDLVTMRLIVVGTRVRHKPNALDGEILRLRFRRITESEFNSS</sequence>
<reference evidence="1" key="1">
    <citation type="submission" date="2014-09" db="EMBL/GenBank/DDBJ databases">
        <authorList>
            <person name="Magalhaes I.L.F."/>
            <person name="Oliveira U."/>
            <person name="Santos F.R."/>
            <person name="Vidigal T.H.D.A."/>
            <person name="Brescovit A.D."/>
            <person name="Santos A.J."/>
        </authorList>
    </citation>
    <scope>NUCLEOTIDE SEQUENCE</scope>
    <source>
        <tissue evidence="1">Shoot tissue taken approximately 20 cm above the soil surface</tissue>
    </source>
</reference>
<reference evidence="1" key="2">
    <citation type="journal article" date="2015" name="Data Brief">
        <title>Shoot transcriptome of the giant reed, Arundo donax.</title>
        <authorList>
            <person name="Barrero R.A."/>
            <person name="Guerrero F.D."/>
            <person name="Moolhuijzen P."/>
            <person name="Goolsby J.A."/>
            <person name="Tidwell J."/>
            <person name="Bellgard S.E."/>
            <person name="Bellgard M.I."/>
        </authorList>
    </citation>
    <scope>NUCLEOTIDE SEQUENCE</scope>
    <source>
        <tissue evidence="1">Shoot tissue taken approximately 20 cm above the soil surface</tissue>
    </source>
</reference>
<protein>
    <submittedName>
        <fullName evidence="1">Uncharacterized protein</fullName>
    </submittedName>
</protein>
<evidence type="ECO:0000313" key="1">
    <source>
        <dbReference type="EMBL" id="JAD14296.1"/>
    </source>
</evidence>
<organism evidence="1">
    <name type="scientific">Arundo donax</name>
    <name type="common">Giant reed</name>
    <name type="synonym">Donax arundinaceus</name>
    <dbReference type="NCBI Taxonomy" id="35708"/>
    <lineage>
        <taxon>Eukaryota</taxon>
        <taxon>Viridiplantae</taxon>
        <taxon>Streptophyta</taxon>
        <taxon>Embryophyta</taxon>
        <taxon>Tracheophyta</taxon>
        <taxon>Spermatophyta</taxon>
        <taxon>Magnoliopsida</taxon>
        <taxon>Liliopsida</taxon>
        <taxon>Poales</taxon>
        <taxon>Poaceae</taxon>
        <taxon>PACMAD clade</taxon>
        <taxon>Arundinoideae</taxon>
        <taxon>Arundineae</taxon>
        <taxon>Arundo</taxon>
    </lineage>
</organism>
<dbReference type="AlphaFoldDB" id="A0A0A8XMT6"/>
<dbReference type="EMBL" id="GBRH01283599">
    <property type="protein sequence ID" value="JAD14296.1"/>
    <property type="molecule type" value="Transcribed_RNA"/>
</dbReference>
<proteinExistence type="predicted"/>
<accession>A0A0A8XMT6</accession>
<name>A0A0A8XMT6_ARUDO</name>